<evidence type="ECO:0000313" key="2">
    <source>
        <dbReference type="EMBL" id="KJK66216.1"/>
    </source>
</evidence>
<reference evidence="2 3" key="1">
    <citation type="submission" date="2015-02" db="EMBL/GenBank/DDBJ databases">
        <title>Draft genome sequence of Aspergillus parasiticus SU-1.</title>
        <authorList>
            <person name="Yu J."/>
            <person name="Fedorova N."/>
            <person name="Yin Y."/>
            <person name="Losada L."/>
            <person name="Zafar N."/>
            <person name="Taujale R."/>
            <person name="Ehrlich K.C."/>
            <person name="Bhatnagar D."/>
            <person name="Cleveland T.E."/>
            <person name="Bennett J.W."/>
            <person name="Nierman W.C."/>
        </authorList>
    </citation>
    <scope>NUCLEOTIDE SEQUENCE [LARGE SCALE GENOMIC DNA]</scope>
    <source>
        <strain evidence="3">ATCC 56775 / NRRL 5862 / SRRC 143 / SU-1</strain>
    </source>
</reference>
<dbReference type="AlphaFoldDB" id="A0A0F0IGC1"/>
<evidence type="ECO:0000313" key="3">
    <source>
        <dbReference type="Proteomes" id="UP000033540"/>
    </source>
</evidence>
<dbReference type="PIRSF" id="PIRSF019307">
    <property type="entry name" value="UCP019307"/>
    <property type="match status" value="1"/>
</dbReference>
<dbReference type="InterPro" id="IPR011051">
    <property type="entry name" value="RmlC_Cupin_sf"/>
</dbReference>
<dbReference type="PANTHER" id="PTHR36448">
    <property type="entry name" value="BLR7373 PROTEIN"/>
    <property type="match status" value="1"/>
</dbReference>
<name>A0A0F0IGC1_ASPPU</name>
<dbReference type="InterPro" id="IPR014500">
    <property type="entry name" value="UCP019307_cupin"/>
</dbReference>
<proteinExistence type="predicted"/>
<dbReference type="Proteomes" id="UP000033540">
    <property type="component" value="Unassembled WGS sequence"/>
</dbReference>
<gene>
    <name evidence="2" type="ORF">P875_00021669</name>
</gene>
<sequence length="193" mass="21778">MQQTTLPETIHWIGKETMSFKSPSDIEVTTHQIPAWGDIPNTSIQAKPLMIYHHAFDASPSQLQARLEEIGEVEPQWVYTMYQQTHFHSTTHEVLGVVSGRARLCFGGEANPRRFEPTVEKGDLIIVPAGVGHRLLDDLGTESFSMVGAYPRNKHWDMCYGHPGEERKAKAIERLDWFQSDPLYGADGPVLHV</sequence>
<organism evidence="2 3">
    <name type="scientific">Aspergillus parasiticus (strain ATCC 56775 / NRRL 5862 / SRRC 143 / SU-1)</name>
    <dbReference type="NCBI Taxonomy" id="1403190"/>
    <lineage>
        <taxon>Eukaryota</taxon>
        <taxon>Fungi</taxon>
        <taxon>Dikarya</taxon>
        <taxon>Ascomycota</taxon>
        <taxon>Pezizomycotina</taxon>
        <taxon>Eurotiomycetes</taxon>
        <taxon>Eurotiomycetidae</taxon>
        <taxon>Eurotiales</taxon>
        <taxon>Aspergillaceae</taxon>
        <taxon>Aspergillus</taxon>
        <taxon>Aspergillus subgen. Circumdati</taxon>
    </lineage>
</organism>
<accession>A0A0F0IGC1</accession>
<feature type="domain" description="Cupin type-1" evidence="1">
    <location>
        <begin position="85"/>
        <end position="134"/>
    </location>
</feature>
<dbReference type="InterPro" id="IPR006045">
    <property type="entry name" value="Cupin_1"/>
</dbReference>
<protein>
    <recommendedName>
        <fullName evidence="1">Cupin type-1 domain-containing protein</fullName>
    </recommendedName>
</protein>
<dbReference type="InterPro" id="IPR047121">
    <property type="entry name" value="YjiB-like"/>
</dbReference>
<comment type="caution">
    <text evidence="2">The sequence shown here is derived from an EMBL/GenBank/DDBJ whole genome shotgun (WGS) entry which is preliminary data.</text>
</comment>
<dbReference type="CDD" id="cd02219">
    <property type="entry name" value="cupin_YjlB-like"/>
    <property type="match status" value="1"/>
</dbReference>
<evidence type="ECO:0000259" key="1">
    <source>
        <dbReference type="Pfam" id="PF00190"/>
    </source>
</evidence>
<dbReference type="OrthoDB" id="2589563at2759"/>
<dbReference type="Gene3D" id="2.60.120.10">
    <property type="entry name" value="Jelly Rolls"/>
    <property type="match status" value="1"/>
</dbReference>
<dbReference type="SUPFAM" id="SSF51182">
    <property type="entry name" value="RmlC-like cupins"/>
    <property type="match status" value="1"/>
</dbReference>
<dbReference type="PANTHER" id="PTHR36448:SF3">
    <property type="entry name" value="CUPIN TYPE-2 DOMAIN-CONTAINING PROTEIN"/>
    <property type="match status" value="1"/>
</dbReference>
<dbReference type="Pfam" id="PF00190">
    <property type="entry name" value="Cupin_1"/>
    <property type="match status" value="1"/>
</dbReference>
<dbReference type="EMBL" id="JZEE01000315">
    <property type="protein sequence ID" value="KJK66216.1"/>
    <property type="molecule type" value="Genomic_DNA"/>
</dbReference>
<dbReference type="InterPro" id="IPR014710">
    <property type="entry name" value="RmlC-like_jellyroll"/>
</dbReference>